<dbReference type="GO" id="GO:0006302">
    <property type="term" value="P:double-strand break repair"/>
    <property type="evidence" value="ECO:0007669"/>
    <property type="project" value="TreeGrafter"/>
</dbReference>
<dbReference type="AlphaFoldDB" id="A0AA94FEZ9"/>
<protein>
    <recommendedName>
        <fullName evidence="3">ATPase AAA-type core domain-containing protein</fullName>
    </recommendedName>
</protein>
<reference evidence="1 2" key="1">
    <citation type="submission" date="2017-09" db="EMBL/GenBank/DDBJ databases">
        <title>Genomics of the genus Arcobacter.</title>
        <authorList>
            <person name="Perez-Cataluna A."/>
            <person name="Figueras M.J."/>
            <person name="Salas-Masso N."/>
        </authorList>
    </citation>
    <scope>NUCLEOTIDE SEQUENCE [LARGE SCALE GENOMIC DNA]</scope>
    <source>
        <strain evidence="1 2">CECT 7834</strain>
    </source>
</reference>
<dbReference type="InterPro" id="IPR027417">
    <property type="entry name" value="P-loop_NTPase"/>
</dbReference>
<evidence type="ECO:0008006" key="3">
    <source>
        <dbReference type="Google" id="ProtNLM"/>
    </source>
</evidence>
<name>A0AA94FEZ9_9BACT</name>
<gene>
    <name evidence="1" type="ORF">CP963_05970</name>
</gene>
<dbReference type="GO" id="GO:0000731">
    <property type="term" value="P:DNA synthesis involved in DNA repair"/>
    <property type="evidence" value="ECO:0007669"/>
    <property type="project" value="TreeGrafter"/>
</dbReference>
<dbReference type="PANTHER" id="PTHR32182">
    <property type="entry name" value="DNA REPLICATION AND REPAIR PROTEIN RECF"/>
    <property type="match status" value="1"/>
</dbReference>
<dbReference type="SUPFAM" id="SSF52540">
    <property type="entry name" value="P-loop containing nucleoside triphosphate hydrolases"/>
    <property type="match status" value="1"/>
</dbReference>
<evidence type="ECO:0000313" key="1">
    <source>
        <dbReference type="EMBL" id="RXI41652.1"/>
    </source>
</evidence>
<dbReference type="RefSeq" id="WP_172658256.1">
    <property type="nucleotide sequence ID" value="NZ_CBCSEI010000007.1"/>
</dbReference>
<proteinExistence type="predicted"/>
<dbReference type="GO" id="GO:0005524">
    <property type="term" value="F:ATP binding"/>
    <property type="evidence" value="ECO:0007669"/>
    <property type="project" value="InterPro"/>
</dbReference>
<dbReference type="GO" id="GO:0016887">
    <property type="term" value="F:ATP hydrolysis activity"/>
    <property type="evidence" value="ECO:0007669"/>
    <property type="project" value="InterPro"/>
</dbReference>
<dbReference type="EMBL" id="NXII01000006">
    <property type="protein sequence ID" value="RXI41652.1"/>
    <property type="molecule type" value="Genomic_DNA"/>
</dbReference>
<accession>A0AA94FEZ9</accession>
<dbReference type="Gene3D" id="3.40.50.300">
    <property type="entry name" value="P-loop containing nucleotide triphosphate hydrolases"/>
    <property type="match status" value="1"/>
</dbReference>
<sequence length="351" mass="41879">MELVYLWVEDYKNIQKQGFNFSPRFRCEYDEEKNELEIIDKDETGEFYPKNFFGDNINVTAIVGENGSGKSSLIEKLHSSFGIRLYIVFKNNKLIIYASNKNLNIVNLSKINHIIDKTRISQIHFSWDILQYKPILDWYSYCSVNPNVLSEILGTSHHESIDLNSYQNSTVIKYIEIYIKSRMDIFTFSPNKINIKFPMKKNENEWDFEKIKEKIGEIKFLKDEEVKKKHSYFRTIMKYIKEYLKDGNFERKFTIEEYLKLPDDFKEILLRFPSFILDMFQNDVSFFSLSHGERSILLSNVLLYNSVLKNNSQNILIFLDEPDLSLHPEWQKKYINELIKIFSKIEKNFIL</sequence>
<dbReference type="Proteomes" id="UP000290378">
    <property type="component" value="Unassembled WGS sequence"/>
</dbReference>
<dbReference type="PANTHER" id="PTHR32182:SF22">
    <property type="entry name" value="ATP-DEPENDENT ENDONUCLEASE, OLD FAMILY-RELATED"/>
    <property type="match status" value="1"/>
</dbReference>
<comment type="caution">
    <text evidence="1">The sequence shown here is derived from an EMBL/GenBank/DDBJ whole genome shotgun (WGS) entry which is preliminary data.</text>
</comment>
<organism evidence="1 2">
    <name type="scientific">Arcobacter cloacae</name>
    <dbReference type="NCBI Taxonomy" id="1054034"/>
    <lineage>
        <taxon>Bacteria</taxon>
        <taxon>Pseudomonadati</taxon>
        <taxon>Campylobacterota</taxon>
        <taxon>Epsilonproteobacteria</taxon>
        <taxon>Campylobacterales</taxon>
        <taxon>Arcobacteraceae</taxon>
        <taxon>Arcobacter</taxon>
    </lineage>
</organism>
<evidence type="ECO:0000313" key="2">
    <source>
        <dbReference type="Proteomes" id="UP000290378"/>
    </source>
</evidence>
<keyword evidence="2" id="KW-1185">Reference proteome</keyword>